<accession>A0A1N7IMY9</accession>
<dbReference type="PANTHER" id="PTHR43642">
    <property type="entry name" value="HYBRID SIGNAL TRANSDUCTION HISTIDINE KINASE G"/>
    <property type="match status" value="1"/>
</dbReference>
<dbReference type="CDD" id="cd00075">
    <property type="entry name" value="HATPase"/>
    <property type="match status" value="1"/>
</dbReference>
<dbReference type="EMBL" id="FTOA01000001">
    <property type="protein sequence ID" value="SIS38430.1"/>
    <property type="molecule type" value="Genomic_DNA"/>
</dbReference>
<dbReference type="Pfam" id="PF13191">
    <property type="entry name" value="AAA_16"/>
    <property type="match status" value="1"/>
</dbReference>
<dbReference type="SUPFAM" id="SSF55781">
    <property type="entry name" value="GAF domain-like"/>
    <property type="match status" value="1"/>
</dbReference>
<dbReference type="SMART" id="SM00065">
    <property type="entry name" value="GAF"/>
    <property type="match status" value="1"/>
</dbReference>
<feature type="coiled-coil region" evidence="4">
    <location>
        <begin position="1642"/>
        <end position="1672"/>
    </location>
</feature>
<evidence type="ECO:0000256" key="1">
    <source>
        <dbReference type="ARBA" id="ARBA00000085"/>
    </source>
</evidence>
<dbReference type="InterPro" id="IPR027417">
    <property type="entry name" value="P-loop_NTPase"/>
</dbReference>
<evidence type="ECO:0000256" key="4">
    <source>
        <dbReference type="SAM" id="Coils"/>
    </source>
</evidence>
<proteinExistence type="predicted"/>
<dbReference type="STRING" id="80876.SAMN05421779_101374"/>
<dbReference type="OrthoDB" id="9789238at2"/>
<dbReference type="SUPFAM" id="SSF55785">
    <property type="entry name" value="PYP-like sensor domain (PAS domain)"/>
    <property type="match status" value="1"/>
</dbReference>
<dbReference type="Gene3D" id="3.40.50.300">
    <property type="entry name" value="P-loop containing nucleotide triphosphate hydrolases"/>
    <property type="match status" value="1"/>
</dbReference>
<dbReference type="GO" id="GO:0000155">
    <property type="term" value="F:phosphorelay sensor kinase activity"/>
    <property type="evidence" value="ECO:0007669"/>
    <property type="project" value="InterPro"/>
</dbReference>
<feature type="domain" description="Histidine kinase" evidence="6">
    <location>
        <begin position="1681"/>
        <end position="1913"/>
    </location>
</feature>
<dbReference type="InterPro" id="IPR011009">
    <property type="entry name" value="Kinase-like_dom_sf"/>
</dbReference>
<dbReference type="SUPFAM" id="SSF55874">
    <property type="entry name" value="ATPase domain of HSP90 chaperone/DNA topoisomerase II/histidine kinase"/>
    <property type="match status" value="1"/>
</dbReference>
<organism evidence="7 8">
    <name type="scientific">Insolitispirillum peregrinum</name>
    <dbReference type="NCBI Taxonomy" id="80876"/>
    <lineage>
        <taxon>Bacteria</taxon>
        <taxon>Pseudomonadati</taxon>
        <taxon>Pseudomonadota</taxon>
        <taxon>Alphaproteobacteria</taxon>
        <taxon>Rhodospirillales</taxon>
        <taxon>Novispirillaceae</taxon>
        <taxon>Insolitispirillum</taxon>
    </lineage>
</organism>
<dbReference type="InterPro" id="IPR029016">
    <property type="entry name" value="GAF-like_dom_sf"/>
</dbReference>
<dbReference type="CDD" id="cd14014">
    <property type="entry name" value="STKc_PknB_like"/>
    <property type="match status" value="1"/>
</dbReference>
<evidence type="ECO:0000313" key="8">
    <source>
        <dbReference type="Proteomes" id="UP000185678"/>
    </source>
</evidence>
<dbReference type="Gene3D" id="3.30.450.40">
    <property type="match status" value="1"/>
</dbReference>
<feature type="domain" description="Protein kinase" evidence="5">
    <location>
        <begin position="7"/>
        <end position="273"/>
    </location>
</feature>
<reference evidence="7 8" key="1">
    <citation type="submission" date="2017-01" db="EMBL/GenBank/DDBJ databases">
        <authorList>
            <person name="Mah S.A."/>
            <person name="Swanson W.J."/>
            <person name="Moy G.W."/>
            <person name="Vacquier V.D."/>
        </authorList>
    </citation>
    <scope>NUCLEOTIDE SEQUENCE [LARGE SCALE GENOMIC DNA]</scope>
    <source>
        <strain evidence="7 8">DSM 11589</strain>
    </source>
</reference>
<dbReference type="InterPro" id="IPR003661">
    <property type="entry name" value="HisK_dim/P_dom"/>
</dbReference>
<dbReference type="Gene3D" id="1.10.510.10">
    <property type="entry name" value="Transferase(Phosphotransferase) domain 1"/>
    <property type="match status" value="1"/>
</dbReference>
<dbReference type="Pfam" id="PF12860">
    <property type="entry name" value="PAS_7"/>
    <property type="match status" value="1"/>
</dbReference>
<dbReference type="InterPro" id="IPR004358">
    <property type="entry name" value="Sig_transdc_His_kin-like_C"/>
</dbReference>
<dbReference type="Pfam" id="PF01590">
    <property type="entry name" value="GAF"/>
    <property type="match status" value="1"/>
</dbReference>
<dbReference type="EC" id="2.7.13.3" evidence="2"/>
<evidence type="ECO:0000259" key="6">
    <source>
        <dbReference type="PROSITE" id="PS50109"/>
    </source>
</evidence>
<dbReference type="RefSeq" id="WP_076398377.1">
    <property type="nucleotide sequence ID" value="NZ_FTOA01000001.1"/>
</dbReference>
<dbReference type="SMART" id="SM00387">
    <property type="entry name" value="HATPase_c"/>
    <property type="match status" value="1"/>
</dbReference>
<dbReference type="SUPFAM" id="SSF47384">
    <property type="entry name" value="Homodimeric domain of signal transducing histidine kinase"/>
    <property type="match status" value="1"/>
</dbReference>
<dbReference type="Proteomes" id="UP000185678">
    <property type="component" value="Unassembled WGS sequence"/>
</dbReference>
<evidence type="ECO:0000259" key="5">
    <source>
        <dbReference type="PROSITE" id="PS50011"/>
    </source>
</evidence>
<name>A0A1N7IMY9_9PROT</name>
<dbReference type="InterPro" id="IPR008266">
    <property type="entry name" value="Tyr_kinase_AS"/>
</dbReference>
<comment type="catalytic activity">
    <reaction evidence="1">
        <text>ATP + protein L-histidine = ADP + protein N-phospho-L-histidine.</text>
        <dbReference type="EC" id="2.7.13.3"/>
    </reaction>
</comment>
<gene>
    <name evidence="7" type="ORF">SAMN05421779_101374</name>
</gene>
<dbReference type="InterPro" id="IPR036097">
    <property type="entry name" value="HisK_dim/P_sf"/>
</dbReference>
<dbReference type="SUPFAM" id="SSF56112">
    <property type="entry name" value="Protein kinase-like (PK-like)"/>
    <property type="match status" value="1"/>
</dbReference>
<dbReference type="InterPro" id="IPR053159">
    <property type="entry name" value="Hybrid_Histidine_Kinase"/>
</dbReference>
<dbReference type="SUPFAM" id="SSF52540">
    <property type="entry name" value="P-loop containing nucleoside triphosphate hydrolases"/>
    <property type="match status" value="1"/>
</dbReference>
<dbReference type="PRINTS" id="PR00344">
    <property type="entry name" value="BCTRLSENSOR"/>
</dbReference>
<keyword evidence="3" id="KW-0597">Phosphoprotein</keyword>
<dbReference type="InterPro" id="IPR000719">
    <property type="entry name" value="Prot_kinase_dom"/>
</dbReference>
<dbReference type="PROSITE" id="PS50011">
    <property type="entry name" value="PROTEIN_KINASE_DOM"/>
    <property type="match status" value="1"/>
</dbReference>
<dbReference type="InterPro" id="IPR041664">
    <property type="entry name" value="AAA_16"/>
</dbReference>
<dbReference type="Gene3D" id="1.10.287.130">
    <property type="match status" value="1"/>
</dbReference>
<dbReference type="Pfam" id="PF00069">
    <property type="entry name" value="Pkinase"/>
    <property type="match status" value="1"/>
</dbReference>
<keyword evidence="8" id="KW-1185">Reference proteome</keyword>
<dbReference type="Gene3D" id="3.30.565.10">
    <property type="entry name" value="Histidine kinase-like ATPase, C-terminal domain"/>
    <property type="match status" value="1"/>
</dbReference>
<dbReference type="PROSITE" id="PS00109">
    <property type="entry name" value="PROTEIN_KINASE_TYR"/>
    <property type="match status" value="1"/>
</dbReference>
<evidence type="ECO:0000313" key="7">
    <source>
        <dbReference type="EMBL" id="SIS38430.1"/>
    </source>
</evidence>
<keyword evidence="4" id="KW-0175">Coiled coil</keyword>
<dbReference type="InterPro" id="IPR036890">
    <property type="entry name" value="HATPase_C_sf"/>
</dbReference>
<protein>
    <recommendedName>
        <fullName evidence="2">histidine kinase</fullName>
        <ecNumber evidence="2">2.7.13.3</ecNumber>
    </recommendedName>
</protein>
<dbReference type="CDD" id="cd00082">
    <property type="entry name" value="HisKA"/>
    <property type="match status" value="1"/>
</dbReference>
<evidence type="ECO:0000256" key="2">
    <source>
        <dbReference type="ARBA" id="ARBA00012438"/>
    </source>
</evidence>
<dbReference type="InterPro" id="IPR003018">
    <property type="entry name" value="GAF"/>
</dbReference>
<sequence>MTSLSGYALDHRLHHSPNHVVYRGRRLWDGQAVILKFPAPRFPSPHALARLRRDHDMLVRLDGRGAPKAVALEQHEQGLALVMEDTMGRPLHQLLTQGPLDPQAFLDIAIASCEALAHIHGAGFLHKDITPSNILLDPDGAIRFIDFADAEELNVVKLTSETAPLLSGTPAYISPEQTGRMNRHLDQRSDYYSLGATFYELLVGHPPFSGEDTLDLIHAHISRTPEAPHLANPGIPAALSALILKLLAKPAEERYQSLRGLKADLSRCREALIREGQLPSDLWLGSQDQSDLFRLSQRLYGREQARASLETILDRLNPGHPELVLIEGPSGIGKTALAREILRPLDGRLGTFVFGKFEEFRRNVPYAAIADAFSSHLRTILSSSEDNLHAIRSRLEKALSGQGSILTDILPDLEIIIGPQPPLTPLSALETENRFSHVFRAMMGAVVGIGMPLVLVLDDIQWADRSSLHLLQQLLSPQGAHHAILVVATLRTDLPEIPQSLKFFLDRLDSARVKLHRLELQPLELEHVVALLHDSLHCSPEDALPLAQVCQQKTSGNPFFLLRFLASLYSKTLLSFDHGKNRWHWELKEVAELGITDNVVDLMVDKVARLSPAGNRVLQRASCIGPSFDLYALSCINDVSLGETFQQLQESLHLGLLIANDGNSTIDTATLSVTSAQAMGFRFLHERVHQAVYGLIPPAERGLRHVNIGRALLDHAGSDTLYDQLFSIVEQFNRGLEHIRDPELAQRVAHLNLEAARKARLNAAHSAALGYAHQGLRCLYPETSPEETFAWGHHHSLSLDLHTEAAEAAFQGGEHHIMLRHIATIEQNASSALERTKAIELKVAALILNNDNRTAVDIAFTQLTALGYPLPRSPGRIRRWWSLRQSTLQYNRLRQSLPTPLLSPPARAMAAQRLISAILPAILFCSPQLLPLATELNLRLAIENGNHDIIAYAVTRHAMALAVIGHPQQAVVAAHLSLRLLGPDPQSAIANRTIFAALFHGLHWETSLRVLRDRIADLLRNGMNSSDPERMGYVAAGYLLSGVHAGVDLPTIEQDLSLVRDVAHHFNSDWSAPYLSCVAQLLDCLRNPKSIPTSLQGPLHDEARINQELLAGRNLLMLNALLCIRMLLALIFGRHAEARNAAAQIQPHIWAIASTPLGVAYLFYNALAWARDPGAGNLPRRIQTVRSALSKLRKWKAIGPANVAHRERLLAAELARLQDQTLRAAEFYDQAIKAAHDNGFTHEEALINEYAALFHEQRGRPMIAEAYRRQAHYRWNLWGAINKVSTLEEEWPELVHPLAENRFQFRVPPQDPALRRDSKGVDLAAVMKAARAISGEIQRPALLESLLRITMEAAGAQRGLLFLRTARGWALEAEGRAQTNHFALYRAPVPMNEGQDASVPPLPGFSRSVFNYAARTREAVVLNNAAAEGLFVSDSYISEQQIRSLLCLPLFQQSEFKGILYLENNLTAGAFTNDRLEVLRLLAAQVVISLDNALLYENLSELNRTLEAEVAERTREATEKSQLLEATLDNMSDGLVVYDSNSHLLLTNERALQLFTVPAHLAIPGTSNEEIVRSVIATDALAPRITELLLRRLNNGEDPFPDKDTSEIEMADGRFIQMRRNHMPDGRQVQVFLDVTDERRRERELISARKAAEKALETLQNAQESLVQAEKMASLGQLVAGVAHEINTPIGITLTAASLLAERARDIRAALTGEGIRKSQLMNFIEQADETTTLMMSNIHRASDLIQSFKQVAVDQTSGERRRLMMRTYLLEVLRSFGPLLKKGAHTVTLTCSATLDANSYPGALTQILTNLIMNSLTHAFSPGQSGHITLSAHKQPHNMIELVFEDNGCGIPPQDIGRIFDPFFTTRRGAGGSGLGLNIVYNTVTGILKGTIHVQSSGGEGTRFTLSFPAETPTVGEATTAAPAAITHAEHAVLPTPL</sequence>
<evidence type="ECO:0000256" key="3">
    <source>
        <dbReference type="ARBA" id="ARBA00022553"/>
    </source>
</evidence>
<dbReference type="InterPro" id="IPR035965">
    <property type="entry name" value="PAS-like_dom_sf"/>
</dbReference>
<dbReference type="InterPro" id="IPR005467">
    <property type="entry name" value="His_kinase_dom"/>
</dbReference>
<dbReference type="PROSITE" id="PS50109">
    <property type="entry name" value="HIS_KIN"/>
    <property type="match status" value="1"/>
</dbReference>
<dbReference type="Gene3D" id="3.30.450.20">
    <property type="entry name" value="PAS domain"/>
    <property type="match status" value="1"/>
</dbReference>
<dbReference type="PANTHER" id="PTHR43642:SF1">
    <property type="entry name" value="HYBRID SIGNAL TRANSDUCTION HISTIDINE KINASE G"/>
    <property type="match status" value="1"/>
</dbReference>
<dbReference type="InterPro" id="IPR003594">
    <property type="entry name" value="HATPase_dom"/>
</dbReference>
<dbReference type="Pfam" id="PF02518">
    <property type="entry name" value="HATPase_c"/>
    <property type="match status" value="1"/>
</dbReference>
<dbReference type="GO" id="GO:0005524">
    <property type="term" value="F:ATP binding"/>
    <property type="evidence" value="ECO:0007669"/>
    <property type="project" value="InterPro"/>
</dbReference>